<organism evidence="9 10">
    <name type="scientific">Acorus calamus</name>
    <name type="common">Sweet flag</name>
    <dbReference type="NCBI Taxonomy" id="4465"/>
    <lineage>
        <taxon>Eukaryota</taxon>
        <taxon>Viridiplantae</taxon>
        <taxon>Streptophyta</taxon>
        <taxon>Embryophyta</taxon>
        <taxon>Tracheophyta</taxon>
        <taxon>Spermatophyta</taxon>
        <taxon>Magnoliopsida</taxon>
        <taxon>Liliopsida</taxon>
        <taxon>Acoraceae</taxon>
        <taxon>Acorus</taxon>
    </lineage>
</organism>
<feature type="region of interest" description="Disordered" evidence="8">
    <location>
        <begin position="342"/>
        <end position="367"/>
    </location>
</feature>
<proteinExistence type="inferred from homology"/>
<feature type="transmembrane region" description="Helical" evidence="7">
    <location>
        <begin position="26"/>
        <end position="50"/>
    </location>
</feature>
<feature type="transmembrane region" description="Helical" evidence="7">
    <location>
        <begin position="290"/>
        <end position="309"/>
    </location>
</feature>
<dbReference type="PANTHER" id="PTHR31376">
    <property type="entry name" value="OS09G0467300 PROTEIN-RELATED"/>
    <property type="match status" value="1"/>
</dbReference>
<dbReference type="EMBL" id="JAUJYO010000011">
    <property type="protein sequence ID" value="KAK1304702.1"/>
    <property type="molecule type" value="Genomic_DNA"/>
</dbReference>
<feature type="transmembrane region" description="Helical" evidence="7">
    <location>
        <begin position="62"/>
        <end position="82"/>
    </location>
</feature>
<comment type="caution">
    <text evidence="9">The sequence shown here is derived from an EMBL/GenBank/DDBJ whole genome shotgun (WGS) entry which is preliminary data.</text>
</comment>
<feature type="transmembrane region" description="Helical" evidence="7">
    <location>
        <begin position="151"/>
        <end position="168"/>
    </location>
</feature>
<evidence type="ECO:0000256" key="4">
    <source>
        <dbReference type="ARBA" id="ARBA00022692"/>
    </source>
</evidence>
<protein>
    <recommendedName>
        <fullName evidence="7">Probable purine permease</fullName>
    </recommendedName>
</protein>
<feature type="transmembrane region" description="Helical" evidence="7">
    <location>
        <begin position="180"/>
        <end position="202"/>
    </location>
</feature>
<dbReference type="AlphaFoldDB" id="A0AAV9DXC8"/>
<feature type="transmembrane region" description="Helical" evidence="7">
    <location>
        <begin position="94"/>
        <end position="114"/>
    </location>
</feature>
<evidence type="ECO:0000256" key="5">
    <source>
        <dbReference type="ARBA" id="ARBA00022989"/>
    </source>
</evidence>
<feature type="region of interest" description="Disordered" evidence="8">
    <location>
        <begin position="1"/>
        <end position="20"/>
    </location>
</feature>
<accession>A0AAV9DXC8</accession>
<comment type="similarity">
    <text evidence="2 7">Belongs to the purine permeases (TC 2.A.7.14) family.</text>
</comment>
<evidence type="ECO:0000256" key="8">
    <source>
        <dbReference type="SAM" id="MobiDB-lite"/>
    </source>
</evidence>
<comment type="subcellular location">
    <subcellularLocation>
        <location evidence="1 7">Membrane</location>
        <topology evidence="1 7">Multi-pass membrane protein</topology>
    </subcellularLocation>
</comment>
<dbReference type="SUPFAM" id="SSF103481">
    <property type="entry name" value="Multidrug resistance efflux transporter EmrE"/>
    <property type="match status" value="1"/>
</dbReference>
<feature type="transmembrane region" description="Helical" evidence="7">
    <location>
        <begin position="126"/>
        <end position="144"/>
    </location>
</feature>
<evidence type="ECO:0000256" key="2">
    <source>
        <dbReference type="ARBA" id="ARBA00006213"/>
    </source>
</evidence>
<dbReference type="GO" id="GO:0005345">
    <property type="term" value="F:purine nucleobase transmembrane transporter activity"/>
    <property type="evidence" value="ECO:0007669"/>
    <property type="project" value="UniProtKB-UniRule"/>
</dbReference>
<keyword evidence="5 7" id="KW-1133">Transmembrane helix</keyword>
<name>A0AAV9DXC8_ACOCL</name>
<reference evidence="9" key="1">
    <citation type="journal article" date="2023" name="Nat. Commun.">
        <title>Diploid and tetraploid genomes of Acorus and the evolution of monocots.</title>
        <authorList>
            <person name="Ma L."/>
            <person name="Liu K.W."/>
            <person name="Li Z."/>
            <person name="Hsiao Y.Y."/>
            <person name="Qi Y."/>
            <person name="Fu T."/>
            <person name="Tang G.D."/>
            <person name="Zhang D."/>
            <person name="Sun W.H."/>
            <person name="Liu D.K."/>
            <person name="Li Y."/>
            <person name="Chen G.Z."/>
            <person name="Liu X.D."/>
            <person name="Liao X.Y."/>
            <person name="Jiang Y.T."/>
            <person name="Yu X."/>
            <person name="Hao Y."/>
            <person name="Huang J."/>
            <person name="Zhao X.W."/>
            <person name="Ke S."/>
            <person name="Chen Y.Y."/>
            <person name="Wu W.L."/>
            <person name="Hsu J.L."/>
            <person name="Lin Y.F."/>
            <person name="Huang M.D."/>
            <person name="Li C.Y."/>
            <person name="Huang L."/>
            <person name="Wang Z.W."/>
            <person name="Zhao X."/>
            <person name="Zhong W.Y."/>
            <person name="Peng D.H."/>
            <person name="Ahmad S."/>
            <person name="Lan S."/>
            <person name="Zhang J.S."/>
            <person name="Tsai W.C."/>
            <person name="Van de Peer Y."/>
            <person name="Liu Z.J."/>
        </authorList>
    </citation>
    <scope>NUCLEOTIDE SEQUENCE</scope>
    <source>
        <strain evidence="9">CP</strain>
    </source>
</reference>
<dbReference type="Proteomes" id="UP001180020">
    <property type="component" value="Unassembled WGS sequence"/>
</dbReference>
<keyword evidence="3 7" id="KW-0813">Transport</keyword>
<feature type="compositionally biased region" description="Pro residues" evidence="8">
    <location>
        <begin position="1"/>
        <end position="17"/>
    </location>
</feature>
<dbReference type="Pfam" id="PF16913">
    <property type="entry name" value="PUNUT"/>
    <property type="match status" value="1"/>
</dbReference>
<dbReference type="PANTHER" id="PTHR31376:SF105">
    <property type="entry name" value="PURINE PERMEASE-RELATED"/>
    <property type="match status" value="1"/>
</dbReference>
<keyword evidence="6 7" id="KW-0472">Membrane</keyword>
<dbReference type="GO" id="GO:0016020">
    <property type="term" value="C:membrane"/>
    <property type="evidence" value="ECO:0007669"/>
    <property type="project" value="UniProtKB-SubCell"/>
</dbReference>
<evidence type="ECO:0000256" key="3">
    <source>
        <dbReference type="ARBA" id="ARBA00022448"/>
    </source>
</evidence>
<keyword evidence="4 7" id="KW-0812">Transmembrane</keyword>
<evidence type="ECO:0000313" key="9">
    <source>
        <dbReference type="EMBL" id="KAK1304702.1"/>
    </source>
</evidence>
<dbReference type="InterPro" id="IPR037185">
    <property type="entry name" value="EmrE-like"/>
</dbReference>
<dbReference type="GO" id="GO:0015211">
    <property type="term" value="F:purine nucleoside transmembrane transporter activity"/>
    <property type="evidence" value="ECO:0007669"/>
    <property type="project" value="UniProtKB-UniRule"/>
</dbReference>
<reference evidence="9" key="2">
    <citation type="submission" date="2023-06" db="EMBL/GenBank/DDBJ databases">
        <authorList>
            <person name="Ma L."/>
            <person name="Liu K.-W."/>
            <person name="Li Z."/>
            <person name="Hsiao Y.-Y."/>
            <person name="Qi Y."/>
            <person name="Fu T."/>
            <person name="Tang G."/>
            <person name="Zhang D."/>
            <person name="Sun W.-H."/>
            <person name="Liu D.-K."/>
            <person name="Li Y."/>
            <person name="Chen G.-Z."/>
            <person name="Liu X.-D."/>
            <person name="Liao X.-Y."/>
            <person name="Jiang Y.-T."/>
            <person name="Yu X."/>
            <person name="Hao Y."/>
            <person name="Huang J."/>
            <person name="Zhao X.-W."/>
            <person name="Ke S."/>
            <person name="Chen Y.-Y."/>
            <person name="Wu W.-L."/>
            <person name="Hsu J.-L."/>
            <person name="Lin Y.-F."/>
            <person name="Huang M.-D."/>
            <person name="Li C.-Y."/>
            <person name="Huang L."/>
            <person name="Wang Z.-W."/>
            <person name="Zhao X."/>
            <person name="Zhong W.-Y."/>
            <person name="Peng D.-H."/>
            <person name="Ahmad S."/>
            <person name="Lan S."/>
            <person name="Zhang J.-S."/>
            <person name="Tsai W.-C."/>
            <person name="Van De Peer Y."/>
            <person name="Liu Z.-J."/>
        </authorList>
    </citation>
    <scope>NUCLEOTIDE SEQUENCE</scope>
    <source>
        <strain evidence="9">CP</strain>
        <tissue evidence="9">Leaves</tissue>
    </source>
</reference>
<feature type="transmembrane region" description="Helical" evidence="7">
    <location>
        <begin position="214"/>
        <end position="241"/>
    </location>
</feature>
<evidence type="ECO:0000256" key="7">
    <source>
        <dbReference type="RuleBase" id="RU368015"/>
    </source>
</evidence>
<sequence length="367" mass="39743">MSTSDHPPPPPPPPPPTKNHRLRRRLLCITSCTLMAVGTVGGPLLIRLYFSHGGSRKWLSSWLQTAAFPIILLPLSFLYSSSSSASSPFFAEPRLVFASALIGLISGLTNFMYSEGLSYLPVSTSSLLYSTQLPFTAVFAFFMVKQRFSFFSVNTVALMTLGAVLLAIRKDGDRPPGVSGSQYTVGFVVTVLSAALLGLIFPCIQLSYAKAKRVLTYAVVLQFQLGVSVFATVFCTVGMLANHDFAAIPREAKAYDLGETKYYIVLVATAVLWQFSFIGTAGTIFYTSSLFAGVYTSLLLPFTEVAAVIAFRESFSGEKGMAMALCLWGFVSYFYGVYKEGKGSPTTTSETAKEAEMGETRGPEDAV</sequence>
<evidence type="ECO:0000313" key="10">
    <source>
        <dbReference type="Proteomes" id="UP001180020"/>
    </source>
</evidence>
<keyword evidence="10" id="KW-1185">Reference proteome</keyword>
<feature type="transmembrane region" description="Helical" evidence="7">
    <location>
        <begin position="261"/>
        <end position="278"/>
    </location>
</feature>
<feature type="transmembrane region" description="Helical" evidence="7">
    <location>
        <begin position="321"/>
        <end position="338"/>
    </location>
</feature>
<dbReference type="InterPro" id="IPR030182">
    <property type="entry name" value="PUP_plant"/>
</dbReference>
<evidence type="ECO:0000256" key="1">
    <source>
        <dbReference type="ARBA" id="ARBA00004141"/>
    </source>
</evidence>
<feature type="compositionally biased region" description="Basic and acidic residues" evidence="8">
    <location>
        <begin position="351"/>
        <end position="367"/>
    </location>
</feature>
<evidence type="ECO:0000256" key="6">
    <source>
        <dbReference type="ARBA" id="ARBA00023136"/>
    </source>
</evidence>
<gene>
    <name evidence="9" type="primary">PUP3</name>
    <name evidence="9" type="ORF">QJS10_CPB11g01737</name>
</gene>